<evidence type="ECO:0000256" key="1">
    <source>
        <dbReference type="ARBA" id="ARBA00006594"/>
    </source>
</evidence>
<feature type="coiled-coil region" evidence="9">
    <location>
        <begin position="446"/>
        <end position="473"/>
    </location>
</feature>
<dbReference type="Gene3D" id="3.40.50.150">
    <property type="entry name" value="Vaccinia Virus protein VP39"/>
    <property type="match status" value="1"/>
</dbReference>
<dbReference type="PANTHER" id="PTHR42933:SF1">
    <property type="entry name" value="SITE-SPECIFIC DNA-METHYLTRANSFERASE (ADENINE-SPECIFIC)"/>
    <property type="match status" value="1"/>
</dbReference>
<comment type="caution">
    <text evidence="11">The sequence shown here is derived from an EMBL/GenBank/DDBJ whole genome shotgun (WGS) entry which is preliminary data.</text>
</comment>
<evidence type="ECO:0000256" key="8">
    <source>
        <dbReference type="ARBA" id="ARBA00047942"/>
    </source>
</evidence>
<protein>
    <recommendedName>
        <fullName evidence="2">site-specific DNA-methyltransferase (adenine-specific)</fullName>
        <ecNumber evidence="2">2.1.1.72</ecNumber>
    </recommendedName>
</protein>
<dbReference type="RefSeq" id="WP_308865446.1">
    <property type="nucleotide sequence ID" value="NZ_JAVHUL010000045.1"/>
</dbReference>
<dbReference type="CDD" id="cd02440">
    <property type="entry name" value="AdoMet_MTases"/>
    <property type="match status" value="1"/>
</dbReference>
<evidence type="ECO:0000256" key="6">
    <source>
        <dbReference type="ARBA" id="ARBA00022747"/>
    </source>
</evidence>
<feature type="domain" description="DNA methylase adenine-specific" evidence="10">
    <location>
        <begin position="124"/>
        <end position="286"/>
    </location>
</feature>
<keyword evidence="4" id="KW-0808">Transferase</keyword>
<comment type="catalytic activity">
    <reaction evidence="8">
        <text>a 2'-deoxyadenosine in DNA + S-adenosyl-L-methionine = an N(6)-methyl-2'-deoxyadenosine in DNA + S-adenosyl-L-homocysteine + H(+)</text>
        <dbReference type="Rhea" id="RHEA:15197"/>
        <dbReference type="Rhea" id="RHEA-COMP:12418"/>
        <dbReference type="Rhea" id="RHEA-COMP:12419"/>
        <dbReference type="ChEBI" id="CHEBI:15378"/>
        <dbReference type="ChEBI" id="CHEBI:57856"/>
        <dbReference type="ChEBI" id="CHEBI:59789"/>
        <dbReference type="ChEBI" id="CHEBI:90615"/>
        <dbReference type="ChEBI" id="CHEBI:90616"/>
        <dbReference type="EC" id="2.1.1.72"/>
    </reaction>
</comment>
<keyword evidence="9" id="KW-0175">Coiled coil</keyword>
<dbReference type="InterPro" id="IPR003356">
    <property type="entry name" value="DNA_methylase_A-5"/>
</dbReference>
<evidence type="ECO:0000256" key="5">
    <source>
        <dbReference type="ARBA" id="ARBA00022691"/>
    </source>
</evidence>
<sequence length="751" mass="87297">MKNIKEISESIRSKGLDPYNLTNLLSEIKEQPKEYDKDEIIDYLASNRNFDYHSTQNDISWLMAEIGRSYKPKDVIDLCCGLGNILFHIDYCCSQGYEINENIVDIANFISPDLNVKNINSVEHNYKKKYDAIISHFPYGRTQIDGRKDDFENVFIKLSMNLLNAKGVLICLVPERLLFSTNLEKFRDAVISQNHLKSIISLPSGHFQKTGIKTSIVVIEKNVKNDKTHFIPYSNSDETLSNFNNGKNGFFIEKKLLHKRWDTNFHHPKHLELDNILNSEETKSINELSKVIIGYNRKLDKKDSGDYQLLHPKNIKDGLLTIYDNSKFIDKADLEKRTNTILQEGDIVIPRIYSDFKKLYIHNKNAKPSVAGPHLFILRSKNNEYLKTYLTTIEGRELFNQQIQKNIKSVAMPLISVSDIKNFQIPILDTRLLTKDNLEFLTEKELKEIKTKLQTSNQLNSELQKENLNLKAKVSFSNEIIVKLDLLIDKTNTIDKKIDTVLDEIISLTNDFKKIKSLPRNEESKILRMQIQLDEKLNLLVKEKTGIKSYINEVKLWFTLWDLLEPESKKFIPQAEYLLDQINELEDADYSPFIIQYSRALENEILIKLFNSYHEFLINEKIDRDNLTANEFSNSKTVSFAKAIKKDDRKYTFGTMNFIIGLLKKDGNTLSQSKLLQNFKEYVNKYFESNILEKIYMKKLNTIVSEYRNKAAHPNIINAESAMEFHELIKESIIEFIEGYREKPAGNRVDG</sequence>
<dbReference type="SUPFAM" id="SSF53335">
    <property type="entry name" value="S-adenosyl-L-methionine-dependent methyltransferases"/>
    <property type="match status" value="1"/>
</dbReference>
<keyword evidence="6" id="KW-0680">Restriction system</keyword>
<dbReference type="InterPro" id="IPR029063">
    <property type="entry name" value="SAM-dependent_MTases_sf"/>
</dbReference>
<evidence type="ECO:0000259" key="10">
    <source>
        <dbReference type="Pfam" id="PF02384"/>
    </source>
</evidence>
<evidence type="ECO:0000256" key="4">
    <source>
        <dbReference type="ARBA" id="ARBA00022679"/>
    </source>
</evidence>
<dbReference type="GO" id="GO:0032259">
    <property type="term" value="P:methylation"/>
    <property type="evidence" value="ECO:0007669"/>
    <property type="project" value="UniProtKB-KW"/>
</dbReference>
<gene>
    <name evidence="11" type="ORF">RBU60_12805</name>
</gene>
<evidence type="ECO:0000256" key="9">
    <source>
        <dbReference type="SAM" id="Coils"/>
    </source>
</evidence>
<keyword evidence="5" id="KW-0949">S-adenosyl-L-methionine</keyword>
<name>A0ABU1A447_9FLAO</name>
<dbReference type="SUPFAM" id="SSF116734">
    <property type="entry name" value="DNA methylase specificity domain"/>
    <property type="match status" value="1"/>
</dbReference>
<dbReference type="Gene3D" id="3.90.220.20">
    <property type="entry name" value="DNA methylase specificity domains"/>
    <property type="match status" value="1"/>
</dbReference>
<dbReference type="Proteomes" id="UP001230915">
    <property type="component" value="Unassembled WGS sequence"/>
</dbReference>
<evidence type="ECO:0000313" key="12">
    <source>
        <dbReference type="Proteomes" id="UP001230915"/>
    </source>
</evidence>
<reference evidence="11 12" key="1">
    <citation type="submission" date="2023-08" db="EMBL/GenBank/DDBJ databases">
        <title>Mesonia sp. MT50, isolated from deep-sea sediment of the Mariana Trench.</title>
        <authorList>
            <person name="Fu H."/>
        </authorList>
    </citation>
    <scope>NUCLEOTIDE SEQUENCE [LARGE SCALE GENOMIC DNA]</scope>
    <source>
        <strain evidence="11 12">MT50</strain>
    </source>
</reference>
<dbReference type="EMBL" id="JAVHUL010000045">
    <property type="protein sequence ID" value="MDQ7918451.1"/>
    <property type="molecule type" value="Genomic_DNA"/>
</dbReference>
<comment type="similarity">
    <text evidence="1">Belongs to the N(4)/N(6)-methyltransferase family.</text>
</comment>
<dbReference type="Pfam" id="PF02384">
    <property type="entry name" value="N6_Mtase"/>
    <property type="match status" value="1"/>
</dbReference>
<evidence type="ECO:0000256" key="7">
    <source>
        <dbReference type="ARBA" id="ARBA00023125"/>
    </source>
</evidence>
<dbReference type="InterPro" id="IPR051537">
    <property type="entry name" value="DNA_Adenine_Mtase"/>
</dbReference>
<proteinExistence type="inferred from homology"/>
<organism evidence="11 12">
    <name type="scientific">Mesonia profundi</name>
    <dbReference type="NCBI Taxonomy" id="3070998"/>
    <lineage>
        <taxon>Bacteria</taxon>
        <taxon>Pseudomonadati</taxon>
        <taxon>Bacteroidota</taxon>
        <taxon>Flavobacteriia</taxon>
        <taxon>Flavobacteriales</taxon>
        <taxon>Flavobacteriaceae</taxon>
        <taxon>Mesonia</taxon>
    </lineage>
</organism>
<keyword evidence="12" id="KW-1185">Reference proteome</keyword>
<evidence type="ECO:0000313" key="11">
    <source>
        <dbReference type="EMBL" id="MDQ7918451.1"/>
    </source>
</evidence>
<dbReference type="PANTHER" id="PTHR42933">
    <property type="entry name" value="SLR6095 PROTEIN"/>
    <property type="match status" value="1"/>
</dbReference>
<dbReference type="EC" id="2.1.1.72" evidence="2"/>
<accession>A0ABU1A447</accession>
<evidence type="ECO:0000256" key="3">
    <source>
        <dbReference type="ARBA" id="ARBA00022603"/>
    </source>
</evidence>
<evidence type="ECO:0000256" key="2">
    <source>
        <dbReference type="ARBA" id="ARBA00011900"/>
    </source>
</evidence>
<dbReference type="GO" id="GO:0008168">
    <property type="term" value="F:methyltransferase activity"/>
    <property type="evidence" value="ECO:0007669"/>
    <property type="project" value="UniProtKB-KW"/>
</dbReference>
<keyword evidence="3 11" id="KW-0489">Methyltransferase</keyword>
<dbReference type="InterPro" id="IPR044946">
    <property type="entry name" value="Restrct_endonuc_typeI_TRD_sf"/>
</dbReference>
<keyword evidence="7" id="KW-0238">DNA-binding</keyword>